<dbReference type="GO" id="GO:0006357">
    <property type="term" value="P:regulation of transcription by RNA polymerase II"/>
    <property type="evidence" value="ECO:0007669"/>
    <property type="project" value="TreeGrafter"/>
</dbReference>
<dbReference type="PROSITE" id="PS51843">
    <property type="entry name" value="NR_LBD"/>
    <property type="match status" value="1"/>
</dbReference>
<protein>
    <submittedName>
        <fullName evidence="12">Nuclear receptor domain-containing protein</fullName>
    </submittedName>
</protein>
<proteinExistence type="predicted"/>
<evidence type="ECO:0000313" key="12">
    <source>
        <dbReference type="WBParaSite" id="SMUV_0000471701-mRNA-1"/>
    </source>
</evidence>
<dbReference type="Gene3D" id="1.10.565.10">
    <property type="entry name" value="Retinoid X Receptor"/>
    <property type="match status" value="1"/>
</dbReference>
<dbReference type="AlphaFoldDB" id="A0A0N5AJS1"/>
<dbReference type="PROSITE" id="PS00031">
    <property type="entry name" value="NUCLEAR_REC_DBD_1"/>
    <property type="match status" value="1"/>
</dbReference>
<evidence type="ECO:0000256" key="1">
    <source>
        <dbReference type="ARBA" id="ARBA00022723"/>
    </source>
</evidence>
<feature type="domain" description="Nuclear receptor" evidence="9">
    <location>
        <begin position="6"/>
        <end position="107"/>
    </location>
</feature>
<evidence type="ECO:0000256" key="3">
    <source>
        <dbReference type="ARBA" id="ARBA00022833"/>
    </source>
</evidence>
<dbReference type="GO" id="GO:0005634">
    <property type="term" value="C:nucleus"/>
    <property type="evidence" value="ECO:0007669"/>
    <property type="project" value="TreeGrafter"/>
</dbReference>
<evidence type="ECO:0000256" key="8">
    <source>
        <dbReference type="ARBA" id="ARBA00023242"/>
    </source>
</evidence>
<dbReference type="PRINTS" id="PR00047">
    <property type="entry name" value="STROIDFINGER"/>
</dbReference>
<dbReference type="PANTHER" id="PTHR46011">
    <property type="entry name" value="NUCLEAR HORMONE RECEPTOR FAMILY MEMBER NHR-86-RELATED"/>
    <property type="match status" value="1"/>
</dbReference>
<sequence length="396" mass="45387">MGDKTEHLCQVCEAASDGMHFGVESCRACAAFFRRTVSLKKKYVCRSGTDSCKLRNGEKNFINITDFFCPPIVCPGPITFSPLVLDFRKCRLKRCFQVGMLKDNVQPNRDPLKNCERSTQRTPINSATEHSKLLEDGQLIRCRVPTLLNDKFHSVSCSTPTECIITLIEAGYSKFCRARLDLELLRFYKTTESVQLTPNGYPKELKFCSFQELLKLHHNFKVLGAEFLRNTFECYMALPTDQKWCLFRNFFECLGPIEIHFLTKLYFPNSLNHCIATSFCTYVDLEQLPLFFGPAHNEPLAKLVGTVMKQHLELINSMRSFTVDRYELAALVALILFSKGVLKQKEYAYRLGESVSLLWLVKRCGYKYKNATETAELFGIYNVNEILYGDFGPESL</sequence>
<evidence type="ECO:0000256" key="2">
    <source>
        <dbReference type="ARBA" id="ARBA00022771"/>
    </source>
</evidence>
<dbReference type="SUPFAM" id="SSF57716">
    <property type="entry name" value="Glucocorticoid receptor-like (DNA-binding domain)"/>
    <property type="match status" value="1"/>
</dbReference>
<dbReference type="InterPro" id="IPR001628">
    <property type="entry name" value="Znf_hrmn_rcpt"/>
</dbReference>
<organism evidence="11 12">
    <name type="scientific">Syphacia muris</name>
    <dbReference type="NCBI Taxonomy" id="451379"/>
    <lineage>
        <taxon>Eukaryota</taxon>
        <taxon>Metazoa</taxon>
        <taxon>Ecdysozoa</taxon>
        <taxon>Nematoda</taxon>
        <taxon>Chromadorea</taxon>
        <taxon>Rhabditida</taxon>
        <taxon>Spirurina</taxon>
        <taxon>Oxyuridomorpha</taxon>
        <taxon>Oxyuroidea</taxon>
        <taxon>Oxyuridae</taxon>
        <taxon>Syphacia</taxon>
    </lineage>
</organism>
<dbReference type="InterPro" id="IPR000536">
    <property type="entry name" value="Nucl_hrmn_rcpt_lig-bd"/>
</dbReference>
<dbReference type="GO" id="GO:0008270">
    <property type="term" value="F:zinc ion binding"/>
    <property type="evidence" value="ECO:0007669"/>
    <property type="project" value="UniProtKB-KW"/>
</dbReference>
<dbReference type="PANTHER" id="PTHR46011:SF4">
    <property type="entry name" value="NUCLEAR HORMONE RECEPTOR FAMILY MEMBER NHR-43"/>
    <property type="match status" value="1"/>
</dbReference>
<keyword evidence="2" id="KW-0863">Zinc-finger</keyword>
<dbReference type="PROSITE" id="PS51030">
    <property type="entry name" value="NUCLEAR_REC_DBD_2"/>
    <property type="match status" value="1"/>
</dbReference>
<dbReference type="GO" id="GO:0043565">
    <property type="term" value="F:sequence-specific DNA binding"/>
    <property type="evidence" value="ECO:0007669"/>
    <property type="project" value="InterPro"/>
</dbReference>
<keyword evidence="3" id="KW-0862">Zinc</keyword>
<dbReference type="GO" id="GO:0003700">
    <property type="term" value="F:DNA-binding transcription factor activity"/>
    <property type="evidence" value="ECO:0007669"/>
    <property type="project" value="InterPro"/>
</dbReference>
<dbReference type="SMART" id="SM00399">
    <property type="entry name" value="ZnF_C4"/>
    <property type="match status" value="1"/>
</dbReference>
<accession>A0A0N5AJS1</accession>
<evidence type="ECO:0000259" key="10">
    <source>
        <dbReference type="PROSITE" id="PS51843"/>
    </source>
</evidence>
<dbReference type="Pfam" id="PF00105">
    <property type="entry name" value="zf-C4"/>
    <property type="match status" value="1"/>
</dbReference>
<keyword evidence="7" id="KW-0675">Receptor</keyword>
<dbReference type="Pfam" id="PF00104">
    <property type="entry name" value="Hormone_recep"/>
    <property type="match status" value="1"/>
</dbReference>
<keyword evidence="1" id="KW-0479">Metal-binding</keyword>
<evidence type="ECO:0000256" key="5">
    <source>
        <dbReference type="ARBA" id="ARBA00023125"/>
    </source>
</evidence>
<keyword evidence="6" id="KW-0804">Transcription</keyword>
<evidence type="ECO:0000256" key="7">
    <source>
        <dbReference type="ARBA" id="ARBA00023170"/>
    </source>
</evidence>
<dbReference type="STRING" id="451379.A0A0N5AJS1"/>
<evidence type="ECO:0000259" key="9">
    <source>
        <dbReference type="PROSITE" id="PS51030"/>
    </source>
</evidence>
<evidence type="ECO:0000256" key="4">
    <source>
        <dbReference type="ARBA" id="ARBA00023015"/>
    </source>
</evidence>
<feature type="domain" description="NR LBD" evidence="10">
    <location>
        <begin position="176"/>
        <end position="396"/>
    </location>
</feature>
<dbReference type="Proteomes" id="UP000046393">
    <property type="component" value="Unplaced"/>
</dbReference>
<evidence type="ECO:0000313" key="11">
    <source>
        <dbReference type="Proteomes" id="UP000046393"/>
    </source>
</evidence>
<keyword evidence="4" id="KW-0805">Transcription regulation</keyword>
<keyword evidence="11" id="KW-1185">Reference proteome</keyword>
<name>A0A0N5AJS1_9BILA</name>
<dbReference type="WBParaSite" id="SMUV_0000471701-mRNA-1">
    <property type="protein sequence ID" value="SMUV_0000471701-mRNA-1"/>
    <property type="gene ID" value="SMUV_0000471701"/>
</dbReference>
<evidence type="ECO:0000256" key="6">
    <source>
        <dbReference type="ARBA" id="ARBA00023163"/>
    </source>
</evidence>
<dbReference type="Gene3D" id="3.30.50.10">
    <property type="entry name" value="Erythroid Transcription Factor GATA-1, subunit A"/>
    <property type="match status" value="1"/>
</dbReference>
<dbReference type="SUPFAM" id="SSF48508">
    <property type="entry name" value="Nuclear receptor ligand-binding domain"/>
    <property type="match status" value="1"/>
</dbReference>
<keyword evidence="8" id="KW-0539">Nucleus</keyword>
<keyword evidence="5" id="KW-0238">DNA-binding</keyword>
<dbReference type="InterPro" id="IPR013088">
    <property type="entry name" value="Znf_NHR/GATA"/>
</dbReference>
<dbReference type="InterPro" id="IPR035500">
    <property type="entry name" value="NHR-like_dom_sf"/>
</dbReference>
<reference evidence="12" key="1">
    <citation type="submission" date="2017-02" db="UniProtKB">
        <authorList>
            <consortium name="WormBaseParasite"/>
        </authorList>
    </citation>
    <scope>IDENTIFICATION</scope>
</reference>